<dbReference type="RefSeq" id="WP_007003792.1">
    <property type="nucleotide sequence ID" value="NZ_GG770778.1"/>
</dbReference>
<sequence length="319" mass="34306">MIRRNRRSLLLAGLGLGWLGYGGLRGWLAEISPLAPLPLPPGAALRSRGGLKLDRAAIGYGGWSGLHVGDDLTLSAVSDQGYWMQGRLALDAAGTPLALEGLRTGAIDSGFWLEPPGRLTSDAESLARLPDGSWLIGFERWHHVTRHARLDGPGAIWPTPRELVDAPLNAGLESLAVLPDGRCLAITEGLWTGPHGWLAAWLGGPGRWVKLGYRPAPGFVPSDACGLPDGGVLVVERAFSYRQWFRGRLVRLPPETLAAAGPGTLLQGEALLEADALPRENWEAVSAFSHAGERWLAMLTDDNEVPVQRGLLHLFSWTS</sequence>
<gene>
    <name evidence="2" type="ORF">HMPREF0731_0733</name>
</gene>
<evidence type="ECO:0000259" key="1">
    <source>
        <dbReference type="Pfam" id="PF13449"/>
    </source>
</evidence>
<dbReference type="EMBL" id="ADVL01000125">
    <property type="protein sequence ID" value="EFH13052.1"/>
    <property type="molecule type" value="Genomic_DNA"/>
</dbReference>
<dbReference type="InterPro" id="IPR027372">
    <property type="entry name" value="Phytase-like_dom"/>
</dbReference>
<dbReference type="Pfam" id="PF13449">
    <property type="entry name" value="Phytase-like"/>
    <property type="match status" value="1"/>
</dbReference>
<feature type="domain" description="Phytase-like" evidence="1">
    <location>
        <begin position="59"/>
        <end position="303"/>
    </location>
</feature>
<dbReference type="Proteomes" id="UP000005324">
    <property type="component" value="Unassembled WGS sequence"/>
</dbReference>
<dbReference type="PIRSF" id="PIRSF031900">
    <property type="entry name" value="UCP031900"/>
    <property type="match status" value="1"/>
</dbReference>
<dbReference type="OrthoDB" id="9798693at2"/>
<proteinExistence type="predicted"/>
<evidence type="ECO:0000313" key="2">
    <source>
        <dbReference type="EMBL" id="EFH13052.1"/>
    </source>
</evidence>
<name>D5RI23_9PROT</name>
<dbReference type="AlphaFoldDB" id="D5RI23"/>
<dbReference type="SUPFAM" id="SSF50956">
    <property type="entry name" value="Thermostable phytase (3-phytase)"/>
    <property type="match status" value="1"/>
</dbReference>
<accession>D5RI23</accession>
<comment type="caution">
    <text evidence="2">The sequence shown here is derived from an EMBL/GenBank/DDBJ whole genome shotgun (WGS) entry which is preliminary data.</text>
</comment>
<organism evidence="2 3">
    <name type="scientific">Pseudoroseomonas cervicalis ATCC 49957</name>
    <dbReference type="NCBI Taxonomy" id="525371"/>
    <lineage>
        <taxon>Bacteria</taxon>
        <taxon>Pseudomonadati</taxon>
        <taxon>Pseudomonadota</taxon>
        <taxon>Alphaproteobacteria</taxon>
        <taxon>Acetobacterales</taxon>
        <taxon>Roseomonadaceae</taxon>
        <taxon>Roseomonas</taxon>
    </lineage>
</organism>
<evidence type="ECO:0000313" key="3">
    <source>
        <dbReference type="Proteomes" id="UP000005324"/>
    </source>
</evidence>
<dbReference type="InterPro" id="IPR014567">
    <property type="entry name" value="UCP031900"/>
</dbReference>
<reference evidence="2 3" key="1">
    <citation type="submission" date="2010-04" db="EMBL/GenBank/DDBJ databases">
        <authorList>
            <person name="Qin X."/>
            <person name="Bachman B."/>
            <person name="Battles P."/>
            <person name="Bell A."/>
            <person name="Bess C."/>
            <person name="Bickham C."/>
            <person name="Chaboub L."/>
            <person name="Chen D."/>
            <person name="Coyle M."/>
            <person name="Deiros D.R."/>
            <person name="Dinh H."/>
            <person name="Forbes L."/>
            <person name="Fowler G."/>
            <person name="Francisco L."/>
            <person name="Fu Q."/>
            <person name="Gubbala S."/>
            <person name="Hale W."/>
            <person name="Han Y."/>
            <person name="Hemphill L."/>
            <person name="Highlander S.K."/>
            <person name="Hirani K."/>
            <person name="Hogues M."/>
            <person name="Jackson L."/>
            <person name="Jakkamsetti A."/>
            <person name="Javaid M."/>
            <person name="Jiang H."/>
            <person name="Korchina V."/>
            <person name="Kovar C."/>
            <person name="Lara F."/>
            <person name="Lee S."/>
            <person name="Mata R."/>
            <person name="Mathew T."/>
            <person name="Moen C."/>
            <person name="Morales K."/>
            <person name="Munidasa M."/>
            <person name="Nazareth L."/>
            <person name="Ngo R."/>
            <person name="Nguyen L."/>
            <person name="Okwuonu G."/>
            <person name="Ongeri F."/>
            <person name="Patil S."/>
            <person name="Petrosino J."/>
            <person name="Pham C."/>
            <person name="Pham P."/>
            <person name="Pu L.-L."/>
            <person name="Puazo M."/>
            <person name="Raj R."/>
            <person name="Reid J."/>
            <person name="Rouhana J."/>
            <person name="Saada N."/>
            <person name="Shang Y."/>
            <person name="Simmons D."/>
            <person name="Thornton R."/>
            <person name="Warren J."/>
            <person name="Weissenberger G."/>
            <person name="Zhang J."/>
            <person name="Zhang L."/>
            <person name="Zhou C."/>
            <person name="Zhu D."/>
            <person name="Muzny D."/>
            <person name="Worley K."/>
            <person name="Gibbs R."/>
        </authorList>
    </citation>
    <scope>NUCLEOTIDE SEQUENCE [LARGE SCALE GENOMIC DNA]</scope>
    <source>
        <strain evidence="2 3">ATCC 49957</strain>
    </source>
</reference>
<protein>
    <recommendedName>
        <fullName evidence="1">Phytase-like domain-containing protein</fullName>
    </recommendedName>
</protein>
<keyword evidence="3" id="KW-1185">Reference proteome</keyword>
<dbReference type="HOGENOM" id="CLU_059147_1_0_5"/>